<keyword evidence="3" id="KW-1185">Reference proteome</keyword>
<dbReference type="EMBL" id="CAJHNH020004201">
    <property type="protein sequence ID" value="CAG5130705.1"/>
    <property type="molecule type" value="Genomic_DNA"/>
</dbReference>
<reference evidence="2" key="1">
    <citation type="submission" date="2021-04" db="EMBL/GenBank/DDBJ databases">
        <authorList>
            <consortium name="Molecular Ecology Group"/>
        </authorList>
    </citation>
    <scope>NUCLEOTIDE SEQUENCE</scope>
</reference>
<organism evidence="2 3">
    <name type="scientific">Candidula unifasciata</name>
    <dbReference type="NCBI Taxonomy" id="100452"/>
    <lineage>
        <taxon>Eukaryota</taxon>
        <taxon>Metazoa</taxon>
        <taxon>Spiralia</taxon>
        <taxon>Lophotrochozoa</taxon>
        <taxon>Mollusca</taxon>
        <taxon>Gastropoda</taxon>
        <taxon>Heterobranchia</taxon>
        <taxon>Euthyneura</taxon>
        <taxon>Panpulmonata</taxon>
        <taxon>Eupulmonata</taxon>
        <taxon>Stylommatophora</taxon>
        <taxon>Helicina</taxon>
        <taxon>Helicoidea</taxon>
        <taxon>Geomitridae</taxon>
        <taxon>Candidula</taxon>
    </lineage>
</organism>
<dbReference type="OrthoDB" id="2015372at2759"/>
<protein>
    <recommendedName>
        <fullName evidence="1">MCMDC2 N-terminal domain-containing protein</fullName>
    </recommendedName>
</protein>
<dbReference type="AlphaFoldDB" id="A0A8S3ZT23"/>
<gene>
    <name evidence="2" type="ORF">CUNI_LOCUS16263</name>
</gene>
<dbReference type="InterPro" id="IPR058769">
    <property type="entry name" value="MCMDC2_N"/>
</dbReference>
<proteinExistence type="predicted"/>
<accession>A0A8S3ZT23</accession>
<evidence type="ECO:0000259" key="1">
    <source>
        <dbReference type="Pfam" id="PF26063"/>
    </source>
</evidence>
<sequence>MYISTSVANQFYYRQTTEMSFLRDRFALLKSVLMYLDFKKQFMDIKENAIKYRHLKESFIYSFSVNVDLGFIFEQDAVLGTTILSLPLESANFFQEVIFQFCLSHDLLPSNTTPSQICVRLRINNFPSNCHSSQITKMPDLIKHLNYRGFVKLVGIAAGVSGLAKYTNNFMCALCGEILEEVKSMRILSG</sequence>
<dbReference type="Proteomes" id="UP000678393">
    <property type="component" value="Unassembled WGS sequence"/>
</dbReference>
<dbReference type="Pfam" id="PF26063">
    <property type="entry name" value="MCMDC2_N"/>
    <property type="match status" value="1"/>
</dbReference>
<comment type="caution">
    <text evidence="2">The sequence shown here is derived from an EMBL/GenBank/DDBJ whole genome shotgun (WGS) entry which is preliminary data.</text>
</comment>
<feature type="domain" description="MCMDC2 N-terminal" evidence="1">
    <location>
        <begin position="29"/>
        <end position="125"/>
    </location>
</feature>
<evidence type="ECO:0000313" key="3">
    <source>
        <dbReference type="Proteomes" id="UP000678393"/>
    </source>
</evidence>
<name>A0A8S3ZT23_9EUPU</name>
<evidence type="ECO:0000313" key="2">
    <source>
        <dbReference type="EMBL" id="CAG5130705.1"/>
    </source>
</evidence>